<evidence type="ECO:0000313" key="2">
    <source>
        <dbReference type="EMBL" id="GAA4283222.1"/>
    </source>
</evidence>
<accession>A0ABP8EGY4</accession>
<protein>
    <submittedName>
        <fullName evidence="2">Uncharacterized protein</fullName>
    </submittedName>
</protein>
<proteinExistence type="predicted"/>
<evidence type="ECO:0000313" key="3">
    <source>
        <dbReference type="Proteomes" id="UP001501586"/>
    </source>
</evidence>
<evidence type="ECO:0000256" key="1">
    <source>
        <dbReference type="SAM" id="MobiDB-lite"/>
    </source>
</evidence>
<dbReference type="EMBL" id="BAABAZ010000004">
    <property type="protein sequence ID" value="GAA4283222.1"/>
    <property type="molecule type" value="Genomic_DNA"/>
</dbReference>
<organism evidence="2 3">
    <name type="scientific">Brevibacterium daeguense</name>
    <dbReference type="NCBI Taxonomy" id="909936"/>
    <lineage>
        <taxon>Bacteria</taxon>
        <taxon>Bacillati</taxon>
        <taxon>Actinomycetota</taxon>
        <taxon>Actinomycetes</taxon>
        <taxon>Micrococcales</taxon>
        <taxon>Brevibacteriaceae</taxon>
        <taxon>Brevibacterium</taxon>
    </lineage>
</organism>
<reference evidence="3" key="1">
    <citation type="journal article" date="2019" name="Int. J. Syst. Evol. Microbiol.">
        <title>The Global Catalogue of Microorganisms (GCM) 10K type strain sequencing project: providing services to taxonomists for standard genome sequencing and annotation.</title>
        <authorList>
            <consortium name="The Broad Institute Genomics Platform"/>
            <consortium name="The Broad Institute Genome Sequencing Center for Infectious Disease"/>
            <person name="Wu L."/>
            <person name="Ma J."/>
        </authorList>
    </citation>
    <scope>NUCLEOTIDE SEQUENCE [LARGE SCALE GENOMIC DNA]</scope>
    <source>
        <strain evidence="3">JCM 17458</strain>
    </source>
</reference>
<comment type="caution">
    <text evidence="2">The sequence shown here is derived from an EMBL/GenBank/DDBJ whole genome shotgun (WGS) entry which is preliminary data.</text>
</comment>
<feature type="region of interest" description="Disordered" evidence="1">
    <location>
        <begin position="64"/>
        <end position="85"/>
    </location>
</feature>
<sequence length="85" mass="8734">MTSSASGVTSVRLWPSCGARLRQEAARARSSAIWGFVIGISLGGDAGMMQPTLAVRATEEKGCAPTPGAGVGGAEWERVSDRRAA</sequence>
<feature type="compositionally biased region" description="Basic and acidic residues" evidence="1">
    <location>
        <begin position="75"/>
        <end position="85"/>
    </location>
</feature>
<dbReference type="Proteomes" id="UP001501586">
    <property type="component" value="Unassembled WGS sequence"/>
</dbReference>
<name>A0ABP8EGY4_9MICO</name>
<keyword evidence="3" id="KW-1185">Reference proteome</keyword>
<gene>
    <name evidence="2" type="ORF">GCM10022261_07530</name>
</gene>